<name>A0A4Y2VES1_ARAVE</name>
<sequence length="95" mass="10856">MAPKDVDVDFNREAKVKLFNKHLDSIRRIVLVQFTRAYRKTSTNVLKVLAGIPPSHCGQSYVPQFPDFGDALQGQITNFIRTSEIPPEKNNRANW</sequence>
<evidence type="ECO:0000313" key="2">
    <source>
        <dbReference type="Proteomes" id="UP000499080"/>
    </source>
</evidence>
<dbReference type="EMBL" id="BGPR01045900">
    <property type="protein sequence ID" value="GBO22824.1"/>
    <property type="molecule type" value="Genomic_DNA"/>
</dbReference>
<protein>
    <submittedName>
        <fullName evidence="1">Uncharacterized protein</fullName>
    </submittedName>
</protein>
<keyword evidence="2" id="KW-1185">Reference proteome</keyword>
<gene>
    <name evidence="1" type="ORF">AVEN_124043_1</name>
</gene>
<reference evidence="1 2" key="1">
    <citation type="journal article" date="2019" name="Sci. Rep.">
        <title>Orb-weaving spider Araneus ventricosus genome elucidates the spidroin gene catalogue.</title>
        <authorList>
            <person name="Kono N."/>
            <person name="Nakamura H."/>
            <person name="Ohtoshi R."/>
            <person name="Moran D.A.P."/>
            <person name="Shinohara A."/>
            <person name="Yoshida Y."/>
            <person name="Fujiwara M."/>
            <person name="Mori M."/>
            <person name="Tomita M."/>
            <person name="Arakawa K."/>
        </authorList>
    </citation>
    <scope>NUCLEOTIDE SEQUENCE [LARGE SCALE GENOMIC DNA]</scope>
</reference>
<comment type="caution">
    <text evidence="1">The sequence shown here is derived from an EMBL/GenBank/DDBJ whole genome shotgun (WGS) entry which is preliminary data.</text>
</comment>
<dbReference type="Proteomes" id="UP000499080">
    <property type="component" value="Unassembled WGS sequence"/>
</dbReference>
<dbReference type="AlphaFoldDB" id="A0A4Y2VES1"/>
<organism evidence="1 2">
    <name type="scientific">Araneus ventricosus</name>
    <name type="common">Orbweaver spider</name>
    <name type="synonym">Epeira ventricosa</name>
    <dbReference type="NCBI Taxonomy" id="182803"/>
    <lineage>
        <taxon>Eukaryota</taxon>
        <taxon>Metazoa</taxon>
        <taxon>Ecdysozoa</taxon>
        <taxon>Arthropoda</taxon>
        <taxon>Chelicerata</taxon>
        <taxon>Arachnida</taxon>
        <taxon>Araneae</taxon>
        <taxon>Araneomorphae</taxon>
        <taxon>Entelegynae</taxon>
        <taxon>Araneoidea</taxon>
        <taxon>Araneidae</taxon>
        <taxon>Araneus</taxon>
    </lineage>
</organism>
<proteinExistence type="predicted"/>
<accession>A0A4Y2VES1</accession>
<evidence type="ECO:0000313" key="1">
    <source>
        <dbReference type="EMBL" id="GBO22824.1"/>
    </source>
</evidence>